<dbReference type="SUPFAM" id="SSF52172">
    <property type="entry name" value="CheY-like"/>
    <property type="match status" value="1"/>
</dbReference>
<dbReference type="PRINTS" id="PR00032">
    <property type="entry name" value="HTHARAC"/>
</dbReference>
<dbReference type="Gene3D" id="3.40.50.2300">
    <property type="match status" value="1"/>
</dbReference>
<dbReference type="Proteomes" id="UP000293142">
    <property type="component" value="Unassembled WGS sequence"/>
</dbReference>
<evidence type="ECO:0000259" key="6">
    <source>
        <dbReference type="PROSITE" id="PS50110"/>
    </source>
</evidence>
<dbReference type="PANTHER" id="PTHR43280">
    <property type="entry name" value="ARAC-FAMILY TRANSCRIPTIONAL REGULATOR"/>
    <property type="match status" value="1"/>
</dbReference>
<dbReference type="Pfam" id="PF12833">
    <property type="entry name" value="HTH_18"/>
    <property type="match status" value="1"/>
</dbReference>
<dbReference type="CDD" id="cd17536">
    <property type="entry name" value="REC_YesN-like"/>
    <property type="match status" value="1"/>
</dbReference>
<evidence type="ECO:0000256" key="1">
    <source>
        <dbReference type="ARBA" id="ARBA00023015"/>
    </source>
</evidence>
<dbReference type="EMBL" id="SIRE01000033">
    <property type="protein sequence ID" value="TBL70321.1"/>
    <property type="molecule type" value="Genomic_DNA"/>
</dbReference>
<feature type="domain" description="Response regulatory" evidence="6">
    <location>
        <begin position="22"/>
        <end position="139"/>
    </location>
</feature>
<proteinExistence type="predicted"/>
<dbReference type="InterPro" id="IPR009057">
    <property type="entry name" value="Homeodomain-like_sf"/>
</dbReference>
<keyword evidence="8" id="KW-1185">Reference proteome</keyword>
<dbReference type="InterPro" id="IPR018060">
    <property type="entry name" value="HTH_AraC"/>
</dbReference>
<gene>
    <name evidence="7" type="ORF">EYB31_33955</name>
</gene>
<dbReference type="InterPro" id="IPR011006">
    <property type="entry name" value="CheY-like_superfamily"/>
</dbReference>
<dbReference type="OrthoDB" id="342399at2"/>
<dbReference type="SUPFAM" id="SSF46689">
    <property type="entry name" value="Homeodomain-like"/>
    <property type="match status" value="2"/>
</dbReference>
<feature type="domain" description="HTH araC/xylS-type" evidence="5">
    <location>
        <begin position="430"/>
        <end position="529"/>
    </location>
</feature>
<dbReference type="GO" id="GO:0000160">
    <property type="term" value="P:phosphorelay signal transduction system"/>
    <property type="evidence" value="ECO:0007669"/>
    <property type="project" value="InterPro"/>
</dbReference>
<evidence type="ECO:0000313" key="8">
    <source>
        <dbReference type="Proteomes" id="UP000293142"/>
    </source>
</evidence>
<dbReference type="PANTHER" id="PTHR43280:SF28">
    <property type="entry name" value="HTH-TYPE TRANSCRIPTIONAL ACTIVATOR RHAS"/>
    <property type="match status" value="1"/>
</dbReference>
<evidence type="ECO:0000256" key="2">
    <source>
        <dbReference type="ARBA" id="ARBA00023125"/>
    </source>
</evidence>
<name>A0A4Q9DI96_9BACL</name>
<reference evidence="7 8" key="1">
    <citation type="submission" date="2019-02" db="EMBL/GenBank/DDBJ databases">
        <title>Paenibacillus sp. nov., isolated from surface-sterilized tissue of Thalictrum simplex L.</title>
        <authorList>
            <person name="Tuo L."/>
        </authorList>
    </citation>
    <scope>NUCLEOTIDE SEQUENCE [LARGE SCALE GENOMIC DNA]</scope>
    <source>
        <strain evidence="7 8">N2SHLJ1</strain>
    </source>
</reference>
<keyword evidence="1" id="KW-0805">Transcription regulation</keyword>
<keyword evidence="2" id="KW-0238">DNA-binding</keyword>
<sequence length="529" mass="59928">MDVIARIIIFGLKERNMEVKGRILVVDDEMLVRQGIIHLLNWESEGFQIVGEAANGKEALELVHLHRPHIILTDIVMPVMDGTELAKVVKGMYPDIEIVVLSSFGEYEYVRSTFQSGVADYMLKPKLDAASLLEVLHKTAQRIPELRGMELTVGGKHSLDYILDKLISGYSIPYDRQELKSVFPYTDFALLIADAQQGSATLQRSEEWTEAVIGACVQQMQSPMTVRLLSHQDGQIRFLLNLNAETKANAARLVRELAETGASSGIGLFFALSRFFTDIEAIHEVYSNEIMQIVNQRFFLSNRQYLILDELKEPGENASFDMEAFNAGLNRQEYPPAFERLRSYVHSLPGRMDMDMFALKSSLGHSLFNIIVSLQHFHYDAASLDEGKYEYFRSIHEADHITDVIALVEQFLNEAMECVSGKKAGSPAFQKILQYIDGHLSEPLTLTEVAKLFHFNASYLSNYFAVHNKEGFNEYLNRIRIDKACELLRDNPALSIAEISGLVGYSDHSYFTKVFRKLKGISPSLYRKN</sequence>
<protein>
    <submittedName>
        <fullName evidence="7">Response regulator transcription factor</fullName>
    </submittedName>
</protein>
<dbReference type="PROSITE" id="PS01124">
    <property type="entry name" value="HTH_ARAC_FAMILY_2"/>
    <property type="match status" value="1"/>
</dbReference>
<organism evidence="7 8">
    <name type="scientific">Paenibacillus thalictri</name>
    <dbReference type="NCBI Taxonomy" id="2527873"/>
    <lineage>
        <taxon>Bacteria</taxon>
        <taxon>Bacillati</taxon>
        <taxon>Bacillota</taxon>
        <taxon>Bacilli</taxon>
        <taxon>Bacillales</taxon>
        <taxon>Paenibacillaceae</taxon>
        <taxon>Paenibacillus</taxon>
    </lineage>
</organism>
<dbReference type="GO" id="GO:0043565">
    <property type="term" value="F:sequence-specific DNA binding"/>
    <property type="evidence" value="ECO:0007669"/>
    <property type="project" value="InterPro"/>
</dbReference>
<evidence type="ECO:0000256" key="3">
    <source>
        <dbReference type="ARBA" id="ARBA00023163"/>
    </source>
</evidence>
<keyword evidence="3" id="KW-0804">Transcription</keyword>
<dbReference type="Gene3D" id="1.10.10.60">
    <property type="entry name" value="Homeodomain-like"/>
    <property type="match status" value="2"/>
</dbReference>
<keyword evidence="4" id="KW-0597">Phosphoprotein</keyword>
<dbReference type="SMART" id="SM00448">
    <property type="entry name" value="REC"/>
    <property type="match status" value="1"/>
</dbReference>
<dbReference type="InterPro" id="IPR020449">
    <property type="entry name" value="Tscrpt_reg_AraC-type_HTH"/>
</dbReference>
<dbReference type="AlphaFoldDB" id="A0A4Q9DI96"/>
<dbReference type="SMART" id="SM00342">
    <property type="entry name" value="HTH_ARAC"/>
    <property type="match status" value="1"/>
</dbReference>
<dbReference type="GO" id="GO:0003700">
    <property type="term" value="F:DNA-binding transcription factor activity"/>
    <property type="evidence" value="ECO:0007669"/>
    <property type="project" value="InterPro"/>
</dbReference>
<dbReference type="PROSITE" id="PS50110">
    <property type="entry name" value="RESPONSE_REGULATORY"/>
    <property type="match status" value="1"/>
</dbReference>
<comment type="caution">
    <text evidence="7">The sequence shown here is derived from an EMBL/GenBank/DDBJ whole genome shotgun (WGS) entry which is preliminary data.</text>
</comment>
<feature type="modified residue" description="4-aspartylphosphate" evidence="4">
    <location>
        <position position="74"/>
    </location>
</feature>
<dbReference type="InterPro" id="IPR001789">
    <property type="entry name" value="Sig_transdc_resp-reg_receiver"/>
</dbReference>
<evidence type="ECO:0000259" key="5">
    <source>
        <dbReference type="PROSITE" id="PS01124"/>
    </source>
</evidence>
<evidence type="ECO:0000313" key="7">
    <source>
        <dbReference type="EMBL" id="TBL70321.1"/>
    </source>
</evidence>
<accession>A0A4Q9DI96</accession>
<dbReference type="Pfam" id="PF00072">
    <property type="entry name" value="Response_reg"/>
    <property type="match status" value="1"/>
</dbReference>
<evidence type="ECO:0000256" key="4">
    <source>
        <dbReference type="PROSITE-ProRule" id="PRU00169"/>
    </source>
</evidence>